<feature type="region of interest" description="Disordered" evidence="1">
    <location>
        <begin position="43"/>
        <end position="64"/>
    </location>
</feature>
<proteinExistence type="predicted"/>
<accession>A0A1G2DCH8</accession>
<name>A0A1G2DCH8_9BACT</name>
<organism evidence="2 3">
    <name type="scientific">Candidatus Lloydbacteria bacterium RIFCSPLOWO2_01_FULL_50_20</name>
    <dbReference type="NCBI Taxonomy" id="1798665"/>
    <lineage>
        <taxon>Bacteria</taxon>
        <taxon>Candidatus Lloydiibacteriota</taxon>
    </lineage>
</organism>
<protein>
    <submittedName>
        <fullName evidence="2">Uncharacterized protein</fullName>
    </submittedName>
</protein>
<dbReference type="Proteomes" id="UP000178534">
    <property type="component" value="Unassembled WGS sequence"/>
</dbReference>
<sequence>MNMEQREYDFKESAVQMNKQEELAELRKKQMVGEFTLEESKRYRELTSEDEDTQGASMEGLTNTEKEELSALRREQIVSTGWTPEKAKRLIELTKKLGK</sequence>
<evidence type="ECO:0000313" key="2">
    <source>
        <dbReference type="EMBL" id="OGZ11355.1"/>
    </source>
</evidence>
<dbReference type="STRING" id="1798665.A2942_04035"/>
<reference evidence="2 3" key="1">
    <citation type="journal article" date="2016" name="Nat. Commun.">
        <title>Thousands of microbial genomes shed light on interconnected biogeochemical processes in an aquifer system.</title>
        <authorList>
            <person name="Anantharaman K."/>
            <person name="Brown C.T."/>
            <person name="Hug L.A."/>
            <person name="Sharon I."/>
            <person name="Castelle C.J."/>
            <person name="Probst A.J."/>
            <person name="Thomas B.C."/>
            <person name="Singh A."/>
            <person name="Wilkins M.J."/>
            <person name="Karaoz U."/>
            <person name="Brodie E.L."/>
            <person name="Williams K.H."/>
            <person name="Hubbard S.S."/>
            <person name="Banfield J.F."/>
        </authorList>
    </citation>
    <scope>NUCLEOTIDE SEQUENCE [LARGE SCALE GENOMIC DNA]</scope>
</reference>
<evidence type="ECO:0000313" key="3">
    <source>
        <dbReference type="Proteomes" id="UP000178534"/>
    </source>
</evidence>
<feature type="compositionally biased region" description="Polar residues" evidence="1">
    <location>
        <begin position="54"/>
        <end position="63"/>
    </location>
</feature>
<dbReference type="AlphaFoldDB" id="A0A1G2DCH8"/>
<dbReference type="EMBL" id="MHLP01000038">
    <property type="protein sequence ID" value="OGZ11355.1"/>
    <property type="molecule type" value="Genomic_DNA"/>
</dbReference>
<comment type="caution">
    <text evidence="2">The sequence shown here is derived from an EMBL/GenBank/DDBJ whole genome shotgun (WGS) entry which is preliminary data.</text>
</comment>
<evidence type="ECO:0000256" key="1">
    <source>
        <dbReference type="SAM" id="MobiDB-lite"/>
    </source>
</evidence>
<gene>
    <name evidence="2" type="ORF">A2942_04035</name>
</gene>